<dbReference type="InterPro" id="IPR005046">
    <property type="entry name" value="DUF285"/>
</dbReference>
<evidence type="ECO:0000313" key="3">
    <source>
        <dbReference type="EMBL" id="NML59374.1"/>
    </source>
</evidence>
<dbReference type="NCBIfam" id="TIGR02167">
    <property type="entry name" value="Liste_lipo_26"/>
    <property type="match status" value="2"/>
</dbReference>
<evidence type="ECO:0000313" key="4">
    <source>
        <dbReference type="Proteomes" id="UP000552615"/>
    </source>
</evidence>
<dbReference type="InterPro" id="IPR011889">
    <property type="entry name" value="Liste_lipo_26"/>
</dbReference>
<dbReference type="RefSeq" id="WP_169232681.1">
    <property type="nucleotide sequence ID" value="NZ_JABBGF010000004.1"/>
</dbReference>
<evidence type="ECO:0000259" key="2">
    <source>
        <dbReference type="Pfam" id="PF18962"/>
    </source>
</evidence>
<dbReference type="Proteomes" id="UP000552615">
    <property type="component" value="Unassembled WGS sequence"/>
</dbReference>
<proteinExistence type="predicted"/>
<dbReference type="NCBIfam" id="TIGR04183">
    <property type="entry name" value="Por_Secre_tail"/>
    <property type="match status" value="1"/>
</dbReference>
<dbReference type="Pfam" id="PF18962">
    <property type="entry name" value="Por_Secre_tail"/>
    <property type="match status" value="1"/>
</dbReference>
<gene>
    <name evidence="3" type="ORF">HHL20_18795</name>
</gene>
<dbReference type="InterPro" id="IPR026444">
    <property type="entry name" value="Secre_tail"/>
</dbReference>
<sequence length="517" mass="57563">MKNIIILFIFATFFQIAKAQNEFITIWQPGLVLNPGVTVDAPFQANSNQIWFPGNGENYTIEWEEIGYPLHNGIMTNVTSTNQVLIDFGASSGDASGATYRVKVSNGNGIFRQIKFGTAQLFSAAELVIPIWQMFGSADKILEVEQWGDISWISMNSAFTNCLSLQLTATDSPNLNAVTDVSFMFHGTPQFTGAPSMQNWNTSRVKNFSFMFSCLTSTSNIPHQFNSPFIGNWDTSSATDMSYMLAGRTVFNQSVNNWDVSKVTNMAWMFGQCVSFNQRLDNWNTSSLQDMHFMFHMIPVFNQPLNMWNTANVTDMGHVFHGCTSFNQNLNSWNVSNVTTINTFLTGASSYNQSFENWNLASVSDASSMIVNTAIDCNNYSKTLVAWANNPNTANNVNLGSTAPAKYASNITNERDFLINNKNWIISGDSAGSCFLATSDIKATKGGSIYPNPAKDNIHTEHLHGAEKYRIVDASGRLLREGNIENELINISTLLKGNYILQIVTKDKIQTYKFIKE</sequence>
<protein>
    <submittedName>
        <fullName evidence="3">BspA family leucine-rich repeat surface protein</fullName>
    </submittedName>
</protein>
<comment type="caution">
    <text evidence="3">The sequence shown here is derived from an EMBL/GenBank/DDBJ whole genome shotgun (WGS) entry which is preliminary data.</text>
</comment>
<evidence type="ECO:0000256" key="1">
    <source>
        <dbReference type="ARBA" id="ARBA00022729"/>
    </source>
</evidence>
<keyword evidence="1" id="KW-0732">Signal</keyword>
<dbReference type="Pfam" id="PF03382">
    <property type="entry name" value="DUF285"/>
    <property type="match status" value="2"/>
</dbReference>
<keyword evidence="4" id="KW-1185">Reference proteome</keyword>
<name>A0A7Y0A9X9_9FLAO</name>
<reference evidence="3 4" key="1">
    <citation type="submission" date="2020-04" db="EMBL/GenBank/DDBJ databases">
        <title>Chryseobacterium sp. RJ-7-14 sp. nov., isolated from Jeju soil.</title>
        <authorList>
            <person name="Dahal R.H."/>
            <person name="Chaudhary D.K."/>
        </authorList>
    </citation>
    <scope>NUCLEOTIDE SEQUENCE [LARGE SCALE GENOMIC DNA]</scope>
    <source>
        <strain evidence="3 4">RJ-7-14</strain>
    </source>
</reference>
<accession>A0A7Y0A9X9</accession>
<feature type="domain" description="Secretion system C-terminal sorting" evidence="2">
    <location>
        <begin position="449"/>
        <end position="515"/>
    </location>
</feature>
<dbReference type="EMBL" id="JABBGF010000004">
    <property type="protein sequence ID" value="NML59374.1"/>
    <property type="molecule type" value="Genomic_DNA"/>
</dbReference>
<organism evidence="3 4">
    <name type="scientific">Chryseobacterium cheonjiense</name>
    <dbReference type="NCBI Taxonomy" id="2728845"/>
    <lineage>
        <taxon>Bacteria</taxon>
        <taxon>Pseudomonadati</taxon>
        <taxon>Bacteroidota</taxon>
        <taxon>Flavobacteriia</taxon>
        <taxon>Flavobacteriales</taxon>
        <taxon>Weeksellaceae</taxon>
        <taxon>Chryseobacterium group</taxon>
        <taxon>Chryseobacterium</taxon>
    </lineage>
</organism>
<dbReference type="AlphaFoldDB" id="A0A7Y0A9X9"/>